<evidence type="ECO:0008006" key="3">
    <source>
        <dbReference type="Google" id="ProtNLM"/>
    </source>
</evidence>
<name>A0A9P3LCW1_9APHY</name>
<dbReference type="AlphaFoldDB" id="A0A9P3LCW1"/>
<dbReference type="InterPro" id="IPR032675">
    <property type="entry name" value="LRR_dom_sf"/>
</dbReference>
<proteinExistence type="predicted"/>
<dbReference type="Gene3D" id="3.80.10.10">
    <property type="entry name" value="Ribonuclease Inhibitor"/>
    <property type="match status" value="1"/>
</dbReference>
<evidence type="ECO:0000313" key="2">
    <source>
        <dbReference type="Proteomes" id="UP000703269"/>
    </source>
</evidence>
<dbReference type="EMBL" id="BPQB01000013">
    <property type="protein sequence ID" value="GJE89683.1"/>
    <property type="molecule type" value="Genomic_DNA"/>
</dbReference>
<dbReference type="SUPFAM" id="SSF52047">
    <property type="entry name" value="RNI-like"/>
    <property type="match status" value="1"/>
</dbReference>
<dbReference type="OrthoDB" id="2998253at2759"/>
<organism evidence="1 2">
    <name type="scientific">Phanerochaete sordida</name>
    <dbReference type="NCBI Taxonomy" id="48140"/>
    <lineage>
        <taxon>Eukaryota</taxon>
        <taxon>Fungi</taxon>
        <taxon>Dikarya</taxon>
        <taxon>Basidiomycota</taxon>
        <taxon>Agaricomycotina</taxon>
        <taxon>Agaricomycetes</taxon>
        <taxon>Polyporales</taxon>
        <taxon>Phanerochaetaceae</taxon>
        <taxon>Phanerochaete</taxon>
    </lineage>
</organism>
<evidence type="ECO:0000313" key="1">
    <source>
        <dbReference type="EMBL" id="GJE89683.1"/>
    </source>
</evidence>
<keyword evidence="2" id="KW-1185">Reference proteome</keyword>
<accession>A0A9P3LCW1</accession>
<reference evidence="1 2" key="1">
    <citation type="submission" date="2021-08" db="EMBL/GenBank/DDBJ databases">
        <title>Draft Genome Sequence of Phanerochaete sordida strain YK-624.</title>
        <authorList>
            <person name="Mori T."/>
            <person name="Dohra H."/>
            <person name="Suzuki T."/>
            <person name="Kawagishi H."/>
            <person name="Hirai H."/>
        </authorList>
    </citation>
    <scope>NUCLEOTIDE SEQUENCE [LARGE SCALE GENOMIC DNA]</scope>
    <source>
        <strain evidence="1 2">YK-624</strain>
    </source>
</reference>
<comment type="caution">
    <text evidence="1">The sequence shown here is derived from an EMBL/GenBank/DDBJ whole genome shotgun (WGS) entry which is preliminary data.</text>
</comment>
<dbReference type="Proteomes" id="UP000703269">
    <property type="component" value="Unassembled WGS sequence"/>
</dbReference>
<protein>
    <recommendedName>
        <fullName evidence="3">F-box domain-containing protein</fullName>
    </recommendedName>
</protein>
<gene>
    <name evidence="1" type="ORF">PsYK624_057890</name>
</gene>
<sequence length="513" mass="57382">MPSQISRGGIASLPSEILEKIIYLLLTEARHIQEYTADYRLIKTGRPYSRALLHITHVARFWRNCAQGSQRLWTNIWPCGQHPEYIDEALARSGTAGRLEVHIADCQRLDLSLIKRGVHHFVALLADYSDRITILEIHGSVDRLLTGHAALASVDTPALRELYIRDDAETSLSLWSALRCPSLDTLVVSRAARSDTWRTIQMNFCPPTLRMLGLGDRIPPMRPVFAEPVPSANDVLALLRGLPQLESLGLSIAESRIAKGTMEVTLPNLRRLQFAMDNHTHQDLLAHIIVQSTTHITQLDTGIHYRLDAGSLEYVTPMPRADGLFQWCCALAQPRVLVMAFNTDGTAELTGAMVACASKIPTGSPTTSLHLESEHDLRQCSEQHPLQNVRELQLVDAYRRDDGPLSDGLDYFFGRFANVRELWLGGDTGPDSGFVPEDLGRLLEQFPRLHVLCLCRSFCLRHRAVKKSQLEDVHIALRFKHALATLLSRRPSDQGDGPIEIFWLGVGIGLTTW</sequence>